<proteinExistence type="predicted"/>
<keyword evidence="4" id="KW-1185">Reference proteome</keyword>
<feature type="region of interest" description="Disordered" evidence="1">
    <location>
        <begin position="817"/>
        <end position="844"/>
    </location>
</feature>
<dbReference type="Pfam" id="PF09820">
    <property type="entry name" value="AAA-ATPase_like"/>
    <property type="match status" value="2"/>
</dbReference>
<gene>
    <name evidence="3" type="ORF">BCR36DRAFT_580501</name>
</gene>
<dbReference type="AlphaFoldDB" id="A0A1Y1VKB9"/>
<dbReference type="OrthoDB" id="2143434at2759"/>
<dbReference type="EMBL" id="MCFH01000005">
    <property type="protein sequence ID" value="ORX57955.1"/>
    <property type="molecule type" value="Genomic_DNA"/>
</dbReference>
<sequence length="844" mass="100241">MENLDNLEGDNSSNNEERNSMSNIKYDELYEFIKKLDKEKDELNTIIEKFENENTNKTGSIIDSEEYRHFISVLKQKYFVDKSYLIAEFNRLIDKSGDKYVCITKPRRFGKSSIASMLIAYYSEGINSEDIFDKLNVYKKIFSDEKENESEKEDIQEYQKGKEIELEKKNNDEFPKEKEIELKKIDSEKFQKVKEIELKKMENEEYQKEKKKDKKYYEEYQKKYHTLYFDFSKFVTKYKKIDDYLEYINKRFKNDIESLFPSLKLLNEDRYNDNIIDNIKDLSAELKKRFILIIDEWDYPINVKFSDIEEIDKDKNKEEYEKEKKNVNAFIKDYIFFLSNLIKGQSCFAFVFMTGILPIAKQSNQSSLNCFNEYSMINDDIYYKYFGFTEEEVRLLCIRNKVIKYDDLEKWYNGYKSYDGEKIFNTWSVFQALKCNSIKNYWTETGRFAEVSDIINFGINSVKDEILELIKGKKISIELENYGVEDIQKDLKGKEKSNDEMRKELYSKMVAFGFLTYYNKKISIPNEELKEKFIKVLNRKDDETEYYYELIENSKKILESTLKNDAESLRKLLEEVHEKKIKAGDKIDHGNIKRVIDFAYFSANKIYKVKEEERSGEGFVDYIFYPKNKKGKIIIIELKLNGSAKRAIGQIYENKYFNNIEKIYTGNILLVGINFNKPSKNYSCIIIECDRKMEIKSLKKSNNVQANTSEIEEMIASIKSRNNEGETRSNCRVDKPNNVEVDTNKLKYILNEKHEKKYRNNKKKHVSSKKFGYNEKETESDYRVDMSNSIEVNASELEHILSEEEFGNNKRKLEHVSFKETGNNKRKHISSKKSESNESNCLIS</sequence>
<evidence type="ECO:0000313" key="3">
    <source>
        <dbReference type="EMBL" id="ORX57955.1"/>
    </source>
</evidence>
<feature type="domain" description="AAA-ATPase-like" evidence="2">
    <location>
        <begin position="75"/>
        <end position="174"/>
    </location>
</feature>
<name>A0A1Y1VKB9_9FUNG</name>
<feature type="region of interest" description="Disordered" evidence="1">
    <location>
        <begin position="1"/>
        <end position="20"/>
    </location>
</feature>
<evidence type="ECO:0000256" key="1">
    <source>
        <dbReference type="SAM" id="MobiDB-lite"/>
    </source>
</evidence>
<evidence type="ECO:0000259" key="2">
    <source>
        <dbReference type="Pfam" id="PF09820"/>
    </source>
</evidence>
<feature type="region of interest" description="Disordered" evidence="1">
    <location>
        <begin position="758"/>
        <end position="780"/>
    </location>
</feature>
<dbReference type="PANTHER" id="PTHR34825:SF1">
    <property type="entry name" value="AAA-ATPASE-LIKE DOMAIN-CONTAINING PROTEIN"/>
    <property type="match status" value="1"/>
</dbReference>
<comment type="caution">
    <text evidence="3">The sequence shown here is derived from an EMBL/GenBank/DDBJ whole genome shotgun (WGS) entry which is preliminary data.</text>
</comment>
<evidence type="ECO:0000313" key="4">
    <source>
        <dbReference type="Proteomes" id="UP000193719"/>
    </source>
</evidence>
<feature type="domain" description="AAA-ATPase-like" evidence="2">
    <location>
        <begin position="215"/>
        <end position="363"/>
    </location>
</feature>
<accession>A0A1Y1VKB9</accession>
<protein>
    <recommendedName>
        <fullName evidence="2">AAA-ATPase-like domain-containing protein</fullName>
    </recommendedName>
</protein>
<dbReference type="STRING" id="1754191.A0A1Y1VKB9"/>
<dbReference type="InterPro" id="IPR018631">
    <property type="entry name" value="AAA-ATPase-like_dom"/>
</dbReference>
<organism evidence="3 4">
    <name type="scientific">Piromyces finnis</name>
    <dbReference type="NCBI Taxonomy" id="1754191"/>
    <lineage>
        <taxon>Eukaryota</taxon>
        <taxon>Fungi</taxon>
        <taxon>Fungi incertae sedis</taxon>
        <taxon>Chytridiomycota</taxon>
        <taxon>Chytridiomycota incertae sedis</taxon>
        <taxon>Neocallimastigomycetes</taxon>
        <taxon>Neocallimastigales</taxon>
        <taxon>Neocallimastigaceae</taxon>
        <taxon>Piromyces</taxon>
    </lineage>
</organism>
<reference evidence="3 4" key="1">
    <citation type="submission" date="2016-08" db="EMBL/GenBank/DDBJ databases">
        <title>Genomes of anaerobic fungi encode conserved fungal cellulosomes for biomass hydrolysis.</title>
        <authorList>
            <consortium name="DOE Joint Genome Institute"/>
            <person name="Haitjema C.H."/>
            <person name="Gilmore S.P."/>
            <person name="Henske J.K."/>
            <person name="Solomon K.V."/>
            <person name="De Groot R."/>
            <person name="Kuo A."/>
            <person name="Mondo S.J."/>
            <person name="Salamov A.A."/>
            <person name="Labutti K."/>
            <person name="Zhao Z."/>
            <person name="Chiniquy J."/>
            <person name="Barry K."/>
            <person name="Brewer H.M."/>
            <person name="Purvine S.O."/>
            <person name="Wright A.T."/>
            <person name="Boxma B."/>
            <person name="Van Alen T."/>
            <person name="Hackstein J.H."/>
            <person name="Baker S.E."/>
            <person name="Grigoriev I.V."/>
            <person name="O'Malley M.A."/>
        </authorList>
    </citation>
    <scope>NUCLEOTIDE SEQUENCE [LARGE SCALE GENOMIC DNA]</scope>
    <source>
        <strain evidence="4">finn</strain>
    </source>
</reference>
<reference evidence="3 4" key="2">
    <citation type="submission" date="2016-08" db="EMBL/GenBank/DDBJ databases">
        <title>Pervasive Adenine N6-methylation of Active Genes in Fungi.</title>
        <authorList>
            <consortium name="DOE Joint Genome Institute"/>
            <person name="Mondo S.J."/>
            <person name="Dannebaum R.O."/>
            <person name="Kuo R.C."/>
            <person name="Labutti K."/>
            <person name="Haridas S."/>
            <person name="Kuo A."/>
            <person name="Salamov A."/>
            <person name="Ahrendt S.R."/>
            <person name="Lipzen A."/>
            <person name="Sullivan W."/>
            <person name="Andreopoulos W.B."/>
            <person name="Clum A."/>
            <person name="Lindquist E."/>
            <person name="Daum C."/>
            <person name="Ramamoorthy G.K."/>
            <person name="Gryganskyi A."/>
            <person name="Culley D."/>
            <person name="Magnuson J.K."/>
            <person name="James T.Y."/>
            <person name="O'Malley M.A."/>
            <person name="Stajich J.E."/>
            <person name="Spatafora J.W."/>
            <person name="Visel A."/>
            <person name="Grigoriev I.V."/>
        </authorList>
    </citation>
    <scope>NUCLEOTIDE SEQUENCE [LARGE SCALE GENOMIC DNA]</scope>
    <source>
        <strain evidence="4">finn</strain>
    </source>
</reference>
<dbReference type="PANTHER" id="PTHR34825">
    <property type="entry name" value="CONSERVED PROTEIN, WITH A WEAK D-GALACTARATE DEHYDRATASE/ALTRONATE HYDROLASE DOMAIN"/>
    <property type="match status" value="1"/>
</dbReference>
<dbReference type="Proteomes" id="UP000193719">
    <property type="component" value="Unassembled WGS sequence"/>
</dbReference>
<feature type="compositionally biased region" description="Basic residues" evidence="1">
    <location>
        <begin position="758"/>
        <end position="768"/>
    </location>
</feature>